<keyword evidence="1" id="KW-0732">Signal</keyword>
<evidence type="ECO:0000313" key="2">
    <source>
        <dbReference type="Proteomes" id="UP000515146"/>
    </source>
</evidence>
<gene>
    <name evidence="3" type="primary">LOC113793025</name>
</gene>
<dbReference type="KEGG" id="dpte:113793025"/>
<feature type="chain" id="PRO_5027893303" evidence="1">
    <location>
        <begin position="18"/>
        <end position="146"/>
    </location>
</feature>
<sequence>MLMKLLIIFSAISMICSTDPNELMSAKKIKINIPNDDNVLTENIIRSPIIIDDWYTASSANKDPEYHDKLNRKLLLRRMLAQLNSNAETLIDKEKREDDIPPGFIGVRGRRFPMYLQDLRSVFPLGSNQKKDAPNIYRDGFLGVRG</sequence>
<dbReference type="RefSeq" id="XP_027198792.1">
    <property type="nucleotide sequence ID" value="XM_027342991.1"/>
</dbReference>
<name>A0A6P6XZR1_DERPT</name>
<evidence type="ECO:0000256" key="1">
    <source>
        <dbReference type="SAM" id="SignalP"/>
    </source>
</evidence>
<dbReference type="Proteomes" id="UP000515146">
    <property type="component" value="Unplaced"/>
</dbReference>
<keyword evidence="2" id="KW-1185">Reference proteome</keyword>
<proteinExistence type="predicted"/>
<feature type="signal peptide" evidence="1">
    <location>
        <begin position="1"/>
        <end position="17"/>
    </location>
</feature>
<organism evidence="2 3">
    <name type="scientific">Dermatophagoides pteronyssinus</name>
    <name type="common">European house dust mite</name>
    <dbReference type="NCBI Taxonomy" id="6956"/>
    <lineage>
        <taxon>Eukaryota</taxon>
        <taxon>Metazoa</taxon>
        <taxon>Ecdysozoa</taxon>
        <taxon>Arthropoda</taxon>
        <taxon>Chelicerata</taxon>
        <taxon>Arachnida</taxon>
        <taxon>Acari</taxon>
        <taxon>Acariformes</taxon>
        <taxon>Sarcoptiformes</taxon>
        <taxon>Astigmata</taxon>
        <taxon>Psoroptidia</taxon>
        <taxon>Analgoidea</taxon>
        <taxon>Pyroglyphidae</taxon>
        <taxon>Dermatophagoidinae</taxon>
        <taxon>Dermatophagoides</taxon>
    </lineage>
</organism>
<dbReference type="InParanoid" id="A0A6P6XZR1"/>
<protein>
    <submittedName>
        <fullName evidence="3">Uncharacterized protein LOC113793025</fullName>
    </submittedName>
</protein>
<reference evidence="3" key="1">
    <citation type="submission" date="2025-08" db="UniProtKB">
        <authorList>
            <consortium name="RefSeq"/>
        </authorList>
    </citation>
    <scope>IDENTIFICATION</scope>
    <source>
        <strain evidence="3">Airmid</strain>
    </source>
</reference>
<dbReference type="AlphaFoldDB" id="A0A6P6XZR1"/>
<evidence type="ECO:0000313" key="3">
    <source>
        <dbReference type="RefSeq" id="XP_027198792.1"/>
    </source>
</evidence>
<accession>A0A6P6XZR1</accession>